<organism evidence="1 2">
    <name type="scientific">BtTp-BetaCoV/GX2012</name>
    <dbReference type="NCBI Taxonomy" id="1503304"/>
    <lineage>
        <taxon>Viruses</taxon>
        <taxon>Riboviria</taxon>
        <taxon>Orthornavirae</taxon>
        <taxon>Pisuviricota</taxon>
        <taxon>Pisoniviricetes</taxon>
        <taxon>Nidovirales</taxon>
        <taxon>Cornidovirineae</taxon>
        <taxon>Coronaviridae</taxon>
        <taxon>Orthocoronavirinae</taxon>
        <taxon>Betacoronavirus</taxon>
        <taxon>Merbecovirus</taxon>
        <taxon>Betacoronavirus tylonycteridis</taxon>
        <taxon>Bat coronavirus HKU4</taxon>
    </lineage>
</organism>
<evidence type="ECO:0000313" key="2">
    <source>
        <dbReference type="Proteomes" id="UP000104899"/>
    </source>
</evidence>
<name>A0A0U1WHL7_BCHK4</name>
<accession>A0A0U1WHL7</accession>
<dbReference type="EMBL" id="KJ473822">
    <property type="protein sequence ID" value="AIA62353.1"/>
    <property type="molecule type" value="Genomic_RNA"/>
</dbReference>
<protein>
    <submittedName>
        <fullName evidence="1">Uncharacterized protein</fullName>
    </submittedName>
</protein>
<reference evidence="2" key="1">
    <citation type="submission" date="2014-02" db="EMBL/GenBank/DDBJ databases">
        <title>Bat coronavirus in China.</title>
        <authorList>
            <person name="Yang L."/>
            <person name="Wu Z."/>
            <person name="Jin Q."/>
        </authorList>
    </citation>
    <scope>NUCLEOTIDE SEQUENCE [LARGE SCALE GENOMIC DNA]</scope>
</reference>
<proteinExistence type="predicted"/>
<dbReference type="Proteomes" id="UP000104899">
    <property type="component" value="Segment"/>
</dbReference>
<evidence type="ECO:0000313" key="1">
    <source>
        <dbReference type="EMBL" id="AIA62353.1"/>
    </source>
</evidence>
<sequence length="91" mass="9939">MVSFNVTAILLVLVANAFSKPLYVPEHCVGMSGTLFQACIRQTMVDTTGMYTNSAMSYDGTTIPFDRDGIVHEDHYTDTKPTPLSDVGFSV</sequence>